<keyword evidence="2 3" id="KW-0175">Coiled coil</keyword>
<evidence type="ECO:0000259" key="4">
    <source>
        <dbReference type="PROSITE" id="PS51842"/>
    </source>
</evidence>
<dbReference type="Proteomes" id="UP000682733">
    <property type="component" value="Unassembled WGS sequence"/>
</dbReference>
<evidence type="ECO:0000256" key="1">
    <source>
        <dbReference type="ARBA" id="ARBA00022754"/>
    </source>
</evidence>
<dbReference type="GO" id="GO:0090435">
    <property type="term" value="P:protein localization to nuclear envelope"/>
    <property type="evidence" value="ECO:0007669"/>
    <property type="project" value="TreeGrafter"/>
</dbReference>
<dbReference type="Proteomes" id="UP000677228">
    <property type="component" value="Unassembled WGS sequence"/>
</dbReference>
<evidence type="ECO:0000313" key="5">
    <source>
        <dbReference type="EMBL" id="CAF1621388.1"/>
    </source>
</evidence>
<dbReference type="GO" id="GO:0005200">
    <property type="term" value="F:structural constituent of cytoskeleton"/>
    <property type="evidence" value="ECO:0007669"/>
    <property type="project" value="TreeGrafter"/>
</dbReference>
<dbReference type="GO" id="GO:0005882">
    <property type="term" value="C:intermediate filament"/>
    <property type="evidence" value="ECO:0007669"/>
    <property type="project" value="UniProtKB-KW"/>
</dbReference>
<evidence type="ECO:0000313" key="7">
    <source>
        <dbReference type="Proteomes" id="UP000677228"/>
    </source>
</evidence>
<protein>
    <recommendedName>
        <fullName evidence="4">IF rod domain-containing protein</fullName>
    </recommendedName>
</protein>
<feature type="non-terminal residue" evidence="5">
    <location>
        <position position="172"/>
    </location>
</feature>
<dbReference type="EMBL" id="CAJNOK010056034">
    <property type="protein sequence ID" value="CAF1621388.1"/>
    <property type="molecule type" value="Genomic_DNA"/>
</dbReference>
<dbReference type="Gene3D" id="1.20.5.500">
    <property type="entry name" value="Single helix bin"/>
    <property type="match status" value="1"/>
</dbReference>
<organism evidence="5 7">
    <name type="scientific">Didymodactylos carnosus</name>
    <dbReference type="NCBI Taxonomy" id="1234261"/>
    <lineage>
        <taxon>Eukaryota</taxon>
        <taxon>Metazoa</taxon>
        <taxon>Spiralia</taxon>
        <taxon>Gnathifera</taxon>
        <taxon>Rotifera</taxon>
        <taxon>Eurotatoria</taxon>
        <taxon>Bdelloidea</taxon>
        <taxon>Philodinida</taxon>
        <taxon>Philodinidae</taxon>
        <taxon>Didymodactylos</taxon>
    </lineage>
</organism>
<name>A0A8S2G4H6_9BILA</name>
<gene>
    <name evidence="5" type="ORF">OVA965_LOCUS43226</name>
    <name evidence="6" type="ORF">TMI583_LOCUS45395</name>
</gene>
<keyword evidence="1" id="KW-0403">Intermediate filament</keyword>
<dbReference type="PROSITE" id="PS51842">
    <property type="entry name" value="IF_ROD_2"/>
    <property type="match status" value="1"/>
</dbReference>
<feature type="non-terminal residue" evidence="5">
    <location>
        <position position="1"/>
    </location>
</feature>
<evidence type="ECO:0000256" key="3">
    <source>
        <dbReference type="SAM" id="Coils"/>
    </source>
</evidence>
<dbReference type="PANTHER" id="PTHR45721">
    <property type="entry name" value="LAMIN DM0-RELATED"/>
    <property type="match status" value="1"/>
</dbReference>
<comment type="caution">
    <text evidence="5">The sequence shown here is derived from an EMBL/GenBank/DDBJ whole genome shotgun (WGS) entry which is preliminary data.</text>
</comment>
<evidence type="ECO:0000256" key="2">
    <source>
        <dbReference type="ARBA" id="ARBA00023054"/>
    </source>
</evidence>
<sequence length="172" mass="20690">YVNYPHRYIFCFIIADLEDESKRYRLESQKLISDIQRITQELDQETISRVQLENEKQSLEEEINFLKQIHVQEIEELKQINLTGTALDPSNFFKHELSNAIRDIREEYEQLNNQQRTELESWYRIKVTQAVQEVQARRAIEAPENIREREEVKKLRTLVTDSRKDIGIVKQR</sequence>
<evidence type="ECO:0000313" key="6">
    <source>
        <dbReference type="EMBL" id="CAF4441184.1"/>
    </source>
</evidence>
<dbReference type="AlphaFoldDB" id="A0A8S2G4H6"/>
<proteinExistence type="predicted"/>
<dbReference type="GO" id="GO:0006998">
    <property type="term" value="P:nuclear envelope organization"/>
    <property type="evidence" value="ECO:0007669"/>
    <property type="project" value="TreeGrafter"/>
</dbReference>
<dbReference type="GO" id="GO:0005652">
    <property type="term" value="C:nuclear lamina"/>
    <property type="evidence" value="ECO:0007669"/>
    <property type="project" value="TreeGrafter"/>
</dbReference>
<feature type="coiled-coil region" evidence="3">
    <location>
        <begin position="14"/>
        <end position="121"/>
    </location>
</feature>
<dbReference type="EMBL" id="CAJOBA010080939">
    <property type="protein sequence ID" value="CAF4441184.1"/>
    <property type="molecule type" value="Genomic_DNA"/>
</dbReference>
<dbReference type="Pfam" id="PF00038">
    <property type="entry name" value="Filament"/>
    <property type="match status" value="1"/>
</dbReference>
<dbReference type="GO" id="GO:0031507">
    <property type="term" value="P:heterochromatin formation"/>
    <property type="evidence" value="ECO:0007669"/>
    <property type="project" value="TreeGrafter"/>
</dbReference>
<dbReference type="PANTHER" id="PTHR45721:SF12">
    <property type="entry name" value="INTERMEDIATE FILAMENT PROTEIN IFA-1"/>
    <property type="match status" value="1"/>
</dbReference>
<dbReference type="GO" id="GO:0007097">
    <property type="term" value="P:nuclear migration"/>
    <property type="evidence" value="ECO:0007669"/>
    <property type="project" value="TreeGrafter"/>
</dbReference>
<accession>A0A8S2G4H6</accession>
<reference evidence="5" key="1">
    <citation type="submission" date="2021-02" db="EMBL/GenBank/DDBJ databases">
        <authorList>
            <person name="Nowell W R."/>
        </authorList>
    </citation>
    <scope>NUCLEOTIDE SEQUENCE</scope>
</reference>
<dbReference type="GO" id="GO:0051664">
    <property type="term" value="P:nuclear pore localization"/>
    <property type="evidence" value="ECO:0007669"/>
    <property type="project" value="TreeGrafter"/>
</dbReference>
<dbReference type="Gene3D" id="1.20.5.1160">
    <property type="entry name" value="Vasodilator-stimulated phosphoprotein"/>
    <property type="match status" value="1"/>
</dbReference>
<dbReference type="InterPro" id="IPR039008">
    <property type="entry name" value="IF_rod_dom"/>
</dbReference>
<feature type="domain" description="IF rod" evidence="4">
    <location>
        <begin position="1"/>
        <end position="172"/>
    </location>
</feature>